<keyword evidence="2" id="KW-0812">Transmembrane</keyword>
<evidence type="ECO:0000256" key="1">
    <source>
        <dbReference type="SAM" id="MobiDB-lite"/>
    </source>
</evidence>
<dbReference type="EMBL" id="PGGW01000069">
    <property type="protein sequence ID" value="PJE94034.1"/>
    <property type="molecule type" value="Genomic_DNA"/>
</dbReference>
<dbReference type="InterPro" id="IPR002656">
    <property type="entry name" value="Acyl_transf_3_dom"/>
</dbReference>
<feature type="transmembrane region" description="Helical" evidence="2">
    <location>
        <begin position="306"/>
        <end position="325"/>
    </location>
</feature>
<keyword evidence="5" id="KW-1185">Reference proteome</keyword>
<keyword evidence="4" id="KW-0012">Acyltransferase</keyword>
<evidence type="ECO:0000259" key="3">
    <source>
        <dbReference type="Pfam" id="PF01757"/>
    </source>
</evidence>
<evidence type="ECO:0000256" key="2">
    <source>
        <dbReference type="SAM" id="Phobius"/>
    </source>
</evidence>
<protein>
    <submittedName>
        <fullName evidence="4">Acyltransferase</fullName>
    </submittedName>
</protein>
<evidence type="ECO:0000313" key="4">
    <source>
        <dbReference type="EMBL" id="PJE94034.1"/>
    </source>
</evidence>
<evidence type="ECO:0000313" key="5">
    <source>
        <dbReference type="Proteomes" id="UP000230407"/>
    </source>
</evidence>
<feature type="region of interest" description="Disordered" evidence="1">
    <location>
        <begin position="1"/>
        <end position="39"/>
    </location>
</feature>
<proteinExistence type="predicted"/>
<feature type="transmembrane region" description="Helical" evidence="2">
    <location>
        <begin position="119"/>
        <end position="139"/>
    </location>
</feature>
<feature type="compositionally biased region" description="Low complexity" evidence="1">
    <location>
        <begin position="433"/>
        <end position="444"/>
    </location>
</feature>
<feature type="region of interest" description="Disordered" evidence="1">
    <location>
        <begin position="416"/>
        <end position="454"/>
    </location>
</feature>
<sequence>MTSATDPADTPAAPAAPALPGGPGGPGSPGVPAPRRRAGRPGHLADVAVQAEFTGRDRYLDLLRTLALFRVVLYHTFAWGWLTLLFPSMGVMFALAGALMARSLARPAAKVLRGRIRRLLLPLWLYGVVVLGVLFAQGWRPARDGEAVLWWLRIACWLVPVGTPPFPARIGEDGGLLDAGWAEQAAGPLWYLRAYFWFVMLSPLLLKAFRKAPWPTLLAPLALTAVVGTGVVEIPGATGDAVRDFAVYGSCWILGFAHHDGLLYRIPKYFAPSLGPLFMGAALWWTSDHLGPQGWDLGGVPLGQALWSFGYCVLLFQVSPAWRRLPDRLRRLDKLITLANNRAVSVYLWHEIALIATVPLIDLLWKIPAVWQSATLSGLLSEAYPPLMFLLVWPLLALLVAASGWAEDLSARRRPRLWPTGPDRRGRAGRTDPAPGAGPITGPITGPGGGSHTG</sequence>
<name>A0A2M8LPZ4_9ACTN</name>
<organism evidence="4 5">
    <name type="scientific">Streptomyces carminius</name>
    <dbReference type="NCBI Taxonomy" id="2665496"/>
    <lineage>
        <taxon>Bacteria</taxon>
        <taxon>Bacillati</taxon>
        <taxon>Actinomycetota</taxon>
        <taxon>Actinomycetes</taxon>
        <taxon>Kitasatosporales</taxon>
        <taxon>Streptomycetaceae</taxon>
        <taxon>Streptomyces</taxon>
    </lineage>
</organism>
<feature type="compositionally biased region" description="Low complexity" evidence="1">
    <location>
        <begin position="7"/>
        <end position="19"/>
    </location>
</feature>
<dbReference type="RefSeq" id="WP_100204646.1">
    <property type="nucleotide sequence ID" value="NZ_PGGW01000069.1"/>
</dbReference>
<reference evidence="4 5" key="1">
    <citation type="submission" date="2017-11" db="EMBL/GenBank/DDBJ databases">
        <title>Streptomyces carmine sp. nov., a novel actinomycete isolated from Sophora alopecuroides in Xinjiang, China.</title>
        <authorList>
            <person name="Wang Y."/>
            <person name="Luo X."/>
            <person name="Wan C."/>
            <person name="Zhang L."/>
        </authorList>
    </citation>
    <scope>NUCLEOTIDE SEQUENCE [LARGE SCALE GENOMIC DNA]</scope>
    <source>
        <strain evidence="4 5">TRM SA0054</strain>
    </source>
</reference>
<dbReference type="Pfam" id="PF01757">
    <property type="entry name" value="Acyl_transf_3"/>
    <property type="match status" value="1"/>
</dbReference>
<gene>
    <name evidence="4" type="ORF">CUT44_27310</name>
</gene>
<dbReference type="GO" id="GO:0016747">
    <property type="term" value="F:acyltransferase activity, transferring groups other than amino-acyl groups"/>
    <property type="evidence" value="ECO:0007669"/>
    <property type="project" value="InterPro"/>
</dbReference>
<dbReference type="AlphaFoldDB" id="A0A2M8LPZ4"/>
<feature type="transmembrane region" description="Helical" evidence="2">
    <location>
        <begin position="78"/>
        <end position="99"/>
    </location>
</feature>
<keyword evidence="2" id="KW-0472">Membrane</keyword>
<dbReference type="Proteomes" id="UP000230407">
    <property type="component" value="Unassembled WGS sequence"/>
</dbReference>
<feature type="transmembrane region" description="Helical" evidence="2">
    <location>
        <begin position="346"/>
        <end position="367"/>
    </location>
</feature>
<comment type="caution">
    <text evidence="4">The sequence shown here is derived from an EMBL/GenBank/DDBJ whole genome shotgun (WGS) entry which is preliminary data.</text>
</comment>
<keyword evidence="2" id="KW-1133">Transmembrane helix</keyword>
<feature type="transmembrane region" description="Helical" evidence="2">
    <location>
        <begin position="387"/>
        <end position="406"/>
    </location>
</feature>
<feature type="domain" description="Acyltransferase 3" evidence="3">
    <location>
        <begin position="58"/>
        <end position="393"/>
    </location>
</feature>
<accession>A0A2M8LPZ4</accession>
<feature type="compositionally biased region" description="Gly residues" evidence="1">
    <location>
        <begin position="445"/>
        <end position="454"/>
    </location>
</feature>
<feature type="transmembrane region" description="Helical" evidence="2">
    <location>
        <begin position="269"/>
        <end position="286"/>
    </location>
</feature>
<feature type="transmembrane region" description="Helical" evidence="2">
    <location>
        <begin position="190"/>
        <end position="209"/>
    </location>
</feature>
<keyword evidence="4" id="KW-0808">Transferase</keyword>